<dbReference type="Proteomes" id="UP001500742">
    <property type="component" value="Unassembled WGS sequence"/>
</dbReference>
<dbReference type="EMBL" id="BAAAZC010000015">
    <property type="protein sequence ID" value="GAA3971068.1"/>
    <property type="molecule type" value="Genomic_DNA"/>
</dbReference>
<dbReference type="InterPro" id="IPR058624">
    <property type="entry name" value="MdtA-like_HH"/>
</dbReference>
<organism evidence="7 8">
    <name type="scientific">Mucilaginibacter dorajii</name>
    <dbReference type="NCBI Taxonomy" id="692994"/>
    <lineage>
        <taxon>Bacteria</taxon>
        <taxon>Pseudomonadati</taxon>
        <taxon>Bacteroidota</taxon>
        <taxon>Sphingobacteriia</taxon>
        <taxon>Sphingobacteriales</taxon>
        <taxon>Sphingobacteriaceae</taxon>
        <taxon>Mucilaginibacter</taxon>
    </lineage>
</organism>
<feature type="domain" description="Multidrug resistance protein MdtA-like beta-barrel" evidence="5">
    <location>
        <begin position="201"/>
        <end position="257"/>
    </location>
</feature>
<comment type="subcellular location">
    <subcellularLocation>
        <location evidence="1">Cell envelope</location>
    </subcellularLocation>
</comment>
<dbReference type="Gene3D" id="2.40.30.170">
    <property type="match status" value="1"/>
</dbReference>
<evidence type="ECO:0000259" key="6">
    <source>
        <dbReference type="Pfam" id="PF25967"/>
    </source>
</evidence>
<proteinExistence type="inferred from homology"/>
<feature type="domain" description="Multidrug resistance protein MdtA-like C-terminal permuted SH3" evidence="6">
    <location>
        <begin position="264"/>
        <end position="321"/>
    </location>
</feature>
<keyword evidence="8" id="KW-1185">Reference proteome</keyword>
<evidence type="ECO:0000256" key="2">
    <source>
        <dbReference type="ARBA" id="ARBA00009477"/>
    </source>
</evidence>
<dbReference type="SUPFAM" id="SSF111369">
    <property type="entry name" value="HlyD-like secretion proteins"/>
    <property type="match status" value="1"/>
</dbReference>
<dbReference type="Gene3D" id="2.40.50.100">
    <property type="match status" value="1"/>
</dbReference>
<feature type="domain" description="Multidrug resistance protein MdtA-like barrel-sandwich hybrid" evidence="4">
    <location>
        <begin position="23"/>
        <end position="164"/>
    </location>
</feature>
<dbReference type="Pfam" id="PF25944">
    <property type="entry name" value="Beta-barrel_RND"/>
    <property type="match status" value="1"/>
</dbReference>
<name>A0ABP7PTS1_9SPHI</name>
<dbReference type="Pfam" id="PF25876">
    <property type="entry name" value="HH_MFP_RND"/>
    <property type="match status" value="1"/>
</dbReference>
<gene>
    <name evidence="7" type="ORF">GCM10022210_20400</name>
</gene>
<comment type="caution">
    <text evidence="7">The sequence shown here is derived from an EMBL/GenBank/DDBJ whole genome shotgun (WGS) entry which is preliminary data.</text>
</comment>
<evidence type="ECO:0000313" key="7">
    <source>
        <dbReference type="EMBL" id="GAA3971068.1"/>
    </source>
</evidence>
<dbReference type="PANTHER" id="PTHR30158">
    <property type="entry name" value="ACRA/E-RELATED COMPONENT OF DRUG EFFLUX TRANSPORTER"/>
    <property type="match status" value="1"/>
</dbReference>
<accession>A0ABP7PTS1</accession>
<dbReference type="Gene3D" id="2.40.420.20">
    <property type="match status" value="1"/>
</dbReference>
<dbReference type="NCBIfam" id="TIGR01730">
    <property type="entry name" value="RND_mfp"/>
    <property type="match status" value="1"/>
</dbReference>
<sequence>MELQPRQATLNVDYPASIQGQQNIEIRPKIDGYVEKIYVDEGAIVTKGQLLFKINAPQYEQDVRTAAAGIKTAEADLNLAKMQVKKVKPLVEKDIISAYELESAQLTEQTKAAALAQAKASLANAKVNLNYTTITSPVNGVIGALPYKLGSLVTSSTTDPLTTVYNTANIYAYFALNEKQLLDFSRDSLNKTSFKTKLASLPPVSLILPDGTTYEHAGKVETVNGLINTATGAANVRADFVNPRGLIRSGSSAVVRIPNLVKAALLVPESATYELQDKRFVYVVDAQNKIKNVAIQVMDNTAGLFYVVTQGLKAGDKIILESSGNLQDGTVIKTNVVSAASVYGNLK</sequence>
<dbReference type="Gene3D" id="1.10.287.470">
    <property type="entry name" value="Helix hairpin bin"/>
    <property type="match status" value="1"/>
</dbReference>
<protein>
    <submittedName>
        <fullName evidence="7">Efflux RND transporter periplasmic adaptor subunit</fullName>
    </submittedName>
</protein>
<evidence type="ECO:0000259" key="3">
    <source>
        <dbReference type="Pfam" id="PF25876"/>
    </source>
</evidence>
<evidence type="ECO:0000259" key="5">
    <source>
        <dbReference type="Pfam" id="PF25944"/>
    </source>
</evidence>
<dbReference type="PANTHER" id="PTHR30158:SF23">
    <property type="entry name" value="MULTIDRUG RESISTANCE PROTEIN MEXA"/>
    <property type="match status" value="1"/>
</dbReference>
<feature type="domain" description="Multidrug resistance protein MdtA-like alpha-helical hairpin" evidence="3">
    <location>
        <begin position="66"/>
        <end position="132"/>
    </location>
</feature>
<evidence type="ECO:0000313" key="8">
    <source>
        <dbReference type="Proteomes" id="UP001500742"/>
    </source>
</evidence>
<dbReference type="InterPro" id="IPR058625">
    <property type="entry name" value="MdtA-like_BSH"/>
</dbReference>
<dbReference type="InterPro" id="IPR058627">
    <property type="entry name" value="MdtA-like_C"/>
</dbReference>
<comment type="similarity">
    <text evidence="2">Belongs to the membrane fusion protein (MFP) (TC 8.A.1) family.</text>
</comment>
<dbReference type="InterPro" id="IPR058626">
    <property type="entry name" value="MdtA-like_b-barrel"/>
</dbReference>
<dbReference type="Pfam" id="PF25967">
    <property type="entry name" value="RND-MFP_C"/>
    <property type="match status" value="1"/>
</dbReference>
<reference evidence="8" key="1">
    <citation type="journal article" date="2019" name="Int. J. Syst. Evol. Microbiol.">
        <title>The Global Catalogue of Microorganisms (GCM) 10K type strain sequencing project: providing services to taxonomists for standard genome sequencing and annotation.</title>
        <authorList>
            <consortium name="The Broad Institute Genomics Platform"/>
            <consortium name="The Broad Institute Genome Sequencing Center for Infectious Disease"/>
            <person name="Wu L."/>
            <person name="Ma J."/>
        </authorList>
    </citation>
    <scope>NUCLEOTIDE SEQUENCE [LARGE SCALE GENOMIC DNA]</scope>
    <source>
        <strain evidence="8">JCM 16601</strain>
    </source>
</reference>
<dbReference type="Pfam" id="PF25917">
    <property type="entry name" value="BSH_RND"/>
    <property type="match status" value="1"/>
</dbReference>
<dbReference type="InterPro" id="IPR006143">
    <property type="entry name" value="RND_pump_MFP"/>
</dbReference>
<evidence type="ECO:0000256" key="1">
    <source>
        <dbReference type="ARBA" id="ARBA00004196"/>
    </source>
</evidence>
<evidence type="ECO:0000259" key="4">
    <source>
        <dbReference type="Pfam" id="PF25917"/>
    </source>
</evidence>